<dbReference type="EMBL" id="JAZDWU010000003">
    <property type="protein sequence ID" value="KAL0009009.1"/>
    <property type="molecule type" value="Genomic_DNA"/>
</dbReference>
<gene>
    <name evidence="2" type="ORF">SO802_010511</name>
</gene>
<evidence type="ECO:0000313" key="2">
    <source>
        <dbReference type="EMBL" id="KAL0009009.1"/>
    </source>
</evidence>
<accession>A0AAW2DHF5</accession>
<keyword evidence="1" id="KW-0812">Transmembrane</keyword>
<organism evidence="2 3">
    <name type="scientific">Lithocarpus litseifolius</name>
    <dbReference type="NCBI Taxonomy" id="425828"/>
    <lineage>
        <taxon>Eukaryota</taxon>
        <taxon>Viridiplantae</taxon>
        <taxon>Streptophyta</taxon>
        <taxon>Embryophyta</taxon>
        <taxon>Tracheophyta</taxon>
        <taxon>Spermatophyta</taxon>
        <taxon>Magnoliopsida</taxon>
        <taxon>eudicotyledons</taxon>
        <taxon>Gunneridae</taxon>
        <taxon>Pentapetalae</taxon>
        <taxon>rosids</taxon>
        <taxon>fabids</taxon>
        <taxon>Fagales</taxon>
        <taxon>Fagaceae</taxon>
        <taxon>Lithocarpus</taxon>
    </lineage>
</organism>
<dbReference type="AlphaFoldDB" id="A0AAW2DHF5"/>
<proteinExistence type="predicted"/>
<sequence length="116" mass="13386">MYRAITVVVALIWTHLGDHDLVIAAFKFTVPILGLALPMVSVAFMAGNCLVLRDLNWLAYLVLIIAFFFLFIVWIIFLPLCLESSLPRHIIRDIFHCLFYLLIKFTIGDTDDREEE</sequence>
<evidence type="ECO:0000256" key="1">
    <source>
        <dbReference type="SAM" id="Phobius"/>
    </source>
</evidence>
<keyword evidence="3" id="KW-1185">Reference proteome</keyword>
<evidence type="ECO:0000313" key="3">
    <source>
        <dbReference type="Proteomes" id="UP001459277"/>
    </source>
</evidence>
<keyword evidence="1" id="KW-1133">Transmembrane helix</keyword>
<feature type="transmembrane region" description="Helical" evidence="1">
    <location>
        <begin position="21"/>
        <end position="45"/>
    </location>
</feature>
<keyword evidence="1" id="KW-0472">Membrane</keyword>
<protein>
    <submittedName>
        <fullName evidence="2">Uncharacterized protein</fullName>
    </submittedName>
</protein>
<comment type="caution">
    <text evidence="2">The sequence shown here is derived from an EMBL/GenBank/DDBJ whole genome shotgun (WGS) entry which is preliminary data.</text>
</comment>
<feature type="transmembrane region" description="Helical" evidence="1">
    <location>
        <begin position="57"/>
        <end position="82"/>
    </location>
</feature>
<reference evidence="2 3" key="1">
    <citation type="submission" date="2024-01" db="EMBL/GenBank/DDBJ databases">
        <title>A telomere-to-telomere, gap-free genome of sweet tea (Lithocarpus litseifolius).</title>
        <authorList>
            <person name="Zhou J."/>
        </authorList>
    </citation>
    <scope>NUCLEOTIDE SEQUENCE [LARGE SCALE GENOMIC DNA]</scope>
    <source>
        <strain evidence="2">Zhou-2022a</strain>
        <tissue evidence="2">Leaf</tissue>
    </source>
</reference>
<name>A0AAW2DHF5_9ROSI</name>
<dbReference type="Proteomes" id="UP001459277">
    <property type="component" value="Unassembled WGS sequence"/>
</dbReference>